<evidence type="ECO:0000256" key="1">
    <source>
        <dbReference type="SAM" id="MobiDB-lite"/>
    </source>
</evidence>
<accession>A0A067KW21</accession>
<organism evidence="2 3">
    <name type="scientific">Jatropha curcas</name>
    <name type="common">Barbados nut</name>
    <dbReference type="NCBI Taxonomy" id="180498"/>
    <lineage>
        <taxon>Eukaryota</taxon>
        <taxon>Viridiplantae</taxon>
        <taxon>Streptophyta</taxon>
        <taxon>Embryophyta</taxon>
        <taxon>Tracheophyta</taxon>
        <taxon>Spermatophyta</taxon>
        <taxon>Magnoliopsida</taxon>
        <taxon>eudicotyledons</taxon>
        <taxon>Gunneridae</taxon>
        <taxon>Pentapetalae</taxon>
        <taxon>rosids</taxon>
        <taxon>fabids</taxon>
        <taxon>Malpighiales</taxon>
        <taxon>Euphorbiaceae</taxon>
        <taxon>Crotonoideae</taxon>
        <taxon>Jatropheae</taxon>
        <taxon>Jatropha</taxon>
    </lineage>
</organism>
<protein>
    <submittedName>
        <fullName evidence="2">Uncharacterized protein</fullName>
    </submittedName>
</protein>
<reference evidence="2 3" key="1">
    <citation type="journal article" date="2014" name="PLoS ONE">
        <title>Global Analysis of Gene Expression Profiles in Physic Nut (Jatropha curcas L.) Seedlings Exposed to Salt Stress.</title>
        <authorList>
            <person name="Zhang L."/>
            <person name="Zhang C."/>
            <person name="Wu P."/>
            <person name="Chen Y."/>
            <person name="Li M."/>
            <person name="Jiang H."/>
            <person name="Wu G."/>
        </authorList>
    </citation>
    <scope>NUCLEOTIDE SEQUENCE [LARGE SCALE GENOMIC DNA]</scope>
    <source>
        <strain evidence="3">cv. GZQX0401</strain>
        <tissue evidence="2">Young leaves</tissue>
    </source>
</reference>
<evidence type="ECO:0000313" key="3">
    <source>
        <dbReference type="Proteomes" id="UP000027138"/>
    </source>
</evidence>
<keyword evidence="3" id="KW-1185">Reference proteome</keyword>
<sequence length="80" mass="8769">MRMSDQHGASTSSSNTPPAIDRDVSIALHQPLLSPLDPDTADDTFVTLVDTMTHPADTLADATTLDRVEDRPRRFDFGPF</sequence>
<feature type="region of interest" description="Disordered" evidence="1">
    <location>
        <begin position="1"/>
        <end position="22"/>
    </location>
</feature>
<gene>
    <name evidence="2" type="ORF">JCGZ_08600</name>
</gene>
<name>A0A067KW21_JATCU</name>
<dbReference type="Proteomes" id="UP000027138">
    <property type="component" value="Unassembled WGS sequence"/>
</dbReference>
<proteinExistence type="predicted"/>
<dbReference type="AlphaFoldDB" id="A0A067KW21"/>
<dbReference type="EMBL" id="KK914435">
    <property type="protein sequence ID" value="KDP36470.1"/>
    <property type="molecule type" value="Genomic_DNA"/>
</dbReference>
<evidence type="ECO:0000313" key="2">
    <source>
        <dbReference type="EMBL" id="KDP36470.1"/>
    </source>
</evidence>
<feature type="compositionally biased region" description="Polar residues" evidence="1">
    <location>
        <begin position="7"/>
        <end position="17"/>
    </location>
</feature>